<dbReference type="Pfam" id="PF13181">
    <property type="entry name" value="TPR_8"/>
    <property type="match status" value="1"/>
</dbReference>
<dbReference type="PANTHER" id="PTHR16193">
    <property type="entry name" value="TETRATRICOPEPTIDE REPEAT PROTEIN 27"/>
    <property type="match status" value="1"/>
</dbReference>
<feature type="repeat" description="TPR" evidence="3">
    <location>
        <begin position="164"/>
        <end position="197"/>
    </location>
</feature>
<feature type="repeat" description="TPR" evidence="3">
    <location>
        <begin position="130"/>
        <end position="163"/>
    </location>
</feature>
<dbReference type="InterPro" id="IPR011990">
    <property type="entry name" value="TPR-like_helical_dom_sf"/>
</dbReference>
<accession>A0A7J6R6L2</accession>
<organism evidence="4 5">
    <name type="scientific">Perkinsus olseni</name>
    <name type="common">Perkinsus atlanticus</name>
    <dbReference type="NCBI Taxonomy" id="32597"/>
    <lineage>
        <taxon>Eukaryota</taxon>
        <taxon>Sar</taxon>
        <taxon>Alveolata</taxon>
        <taxon>Perkinsozoa</taxon>
        <taxon>Perkinsea</taxon>
        <taxon>Perkinsida</taxon>
        <taxon>Perkinsidae</taxon>
        <taxon>Perkinsus</taxon>
    </lineage>
</organism>
<evidence type="ECO:0000313" key="5">
    <source>
        <dbReference type="Proteomes" id="UP000574390"/>
    </source>
</evidence>
<dbReference type="PROSITE" id="PS50005">
    <property type="entry name" value="TPR"/>
    <property type="match status" value="2"/>
</dbReference>
<evidence type="ECO:0000313" key="4">
    <source>
        <dbReference type="EMBL" id="KAF4716288.1"/>
    </source>
</evidence>
<dbReference type="AlphaFoldDB" id="A0A7J6R6L2"/>
<proteinExistence type="predicted"/>
<gene>
    <name evidence="4" type="primary">TTC27_5</name>
    <name evidence="4" type="ORF">FOZ62_023159</name>
</gene>
<dbReference type="SUPFAM" id="SSF48452">
    <property type="entry name" value="TPR-like"/>
    <property type="match status" value="1"/>
</dbReference>
<dbReference type="SMART" id="SM00028">
    <property type="entry name" value="TPR"/>
    <property type="match status" value="2"/>
</dbReference>
<dbReference type="Gene3D" id="1.25.40.10">
    <property type="entry name" value="Tetratricopeptide repeat domain"/>
    <property type="match status" value="1"/>
</dbReference>
<comment type="caution">
    <text evidence="4">The sequence shown here is derived from an EMBL/GenBank/DDBJ whole genome shotgun (WGS) entry which is preliminary data.</text>
</comment>
<feature type="non-terminal residue" evidence="4">
    <location>
        <position position="1"/>
    </location>
</feature>
<dbReference type="PANTHER" id="PTHR16193:SF0">
    <property type="entry name" value="TETRATRICOPEPTIDE REPEAT PROTEIN 27"/>
    <property type="match status" value="1"/>
</dbReference>
<keyword evidence="2 3" id="KW-0802">TPR repeat</keyword>
<sequence>LQALVDQYKDKLPEDEGGAALVADRIGYVHSVYYPSLPMLQREFGKRMMEMGMVLSAYDMFVSINMWCEAIDCLIVADRKHQAETLVKERLEASDTPTSTRPRLLCQLGDITGEKRWWQQAWEESDHRYARAMRSLGRGALQSGDRYEAIKCFKQSLEISPLKAGIWFSLGAMYLQVSQYQDAATAFTRALGVDDTDAQSWANLAAAYITMAQEKMNKDESSDSAQDVAQMRRDPAGMAYGARGLAVDLGRVETILDDDALLKDLVSLSVSTGKRRPAIELFETLSKLHGTNPVCHRCLAELADNDEEVAKQRVLQLRHLLPKIHDAKDLTCLKFELTELRDCMGVLVEECKKGLGNKGGLSMLVRSAVRKVNVKLQENGLSSRAEWTGLQNEIEGSSQEIVDLVKAKNKIVE</sequence>
<keyword evidence="1" id="KW-0677">Repeat</keyword>
<evidence type="ECO:0000256" key="1">
    <source>
        <dbReference type="ARBA" id="ARBA00022737"/>
    </source>
</evidence>
<name>A0A7J6R6L2_PEROL</name>
<dbReference type="InterPro" id="IPR044244">
    <property type="entry name" value="TTC27/Emw1"/>
</dbReference>
<protein>
    <submittedName>
        <fullName evidence="4">Tetratricopeptide repeat domain 27</fullName>
    </submittedName>
</protein>
<dbReference type="EMBL" id="JABANM010024403">
    <property type="protein sequence ID" value="KAF4716288.1"/>
    <property type="molecule type" value="Genomic_DNA"/>
</dbReference>
<evidence type="ECO:0000256" key="2">
    <source>
        <dbReference type="ARBA" id="ARBA00022803"/>
    </source>
</evidence>
<dbReference type="InterPro" id="IPR019734">
    <property type="entry name" value="TPR_rpt"/>
</dbReference>
<dbReference type="Proteomes" id="UP000574390">
    <property type="component" value="Unassembled WGS sequence"/>
</dbReference>
<reference evidence="4 5" key="1">
    <citation type="submission" date="2020-04" db="EMBL/GenBank/DDBJ databases">
        <title>Perkinsus olseni comparative genomics.</title>
        <authorList>
            <person name="Bogema D.R."/>
        </authorList>
    </citation>
    <scope>NUCLEOTIDE SEQUENCE [LARGE SCALE GENOMIC DNA]</scope>
    <source>
        <strain evidence="4">ATCC PRA-205</strain>
    </source>
</reference>
<evidence type="ECO:0000256" key="3">
    <source>
        <dbReference type="PROSITE-ProRule" id="PRU00339"/>
    </source>
</evidence>